<comment type="similarity">
    <text evidence="10">Belongs to the monovalent cation:proton antiporter 2 (CPA2) transporter (TC 2.A.37) family. CHX (TC 2.A.37.4) subfamily.</text>
</comment>
<dbReference type="InterPro" id="IPR050794">
    <property type="entry name" value="CPA2_transporter"/>
</dbReference>
<keyword evidence="3" id="KW-0050">Antiport</keyword>
<name>A0A9D5AEF4_PEA</name>
<dbReference type="GO" id="GO:0016020">
    <property type="term" value="C:membrane"/>
    <property type="evidence" value="ECO:0007669"/>
    <property type="project" value="UniProtKB-SubCell"/>
</dbReference>
<feature type="domain" description="Cation/H+ exchanger transmembrane" evidence="14">
    <location>
        <begin position="85"/>
        <end position="468"/>
    </location>
</feature>
<feature type="compositionally biased region" description="Polar residues" evidence="12">
    <location>
        <begin position="9"/>
        <end position="18"/>
    </location>
</feature>
<evidence type="ECO:0000313" key="16">
    <source>
        <dbReference type="EMBL" id="KAI5408502.1"/>
    </source>
</evidence>
<dbReference type="Proteomes" id="UP001058974">
    <property type="component" value="Chromosome 5"/>
</dbReference>
<keyword evidence="17" id="KW-1185">Reference proteome</keyword>
<keyword evidence="8" id="KW-0406">Ion transport</keyword>
<dbReference type="Gene3D" id="1.20.1530.20">
    <property type="match status" value="1"/>
</dbReference>
<evidence type="ECO:0000259" key="14">
    <source>
        <dbReference type="Pfam" id="PF00999"/>
    </source>
</evidence>
<proteinExistence type="inferred from homology"/>
<feature type="transmembrane region" description="Helical" evidence="13">
    <location>
        <begin position="452"/>
        <end position="472"/>
    </location>
</feature>
<comment type="caution">
    <text evidence="16">The sequence shown here is derived from an EMBL/GenBank/DDBJ whole genome shotgun (WGS) entry which is preliminary data.</text>
</comment>
<feature type="transmembrane region" description="Helical" evidence="13">
    <location>
        <begin position="165"/>
        <end position="187"/>
    </location>
</feature>
<dbReference type="Gramene" id="Psat05G0437300-T1">
    <property type="protein sequence ID" value="KAI5408502.1"/>
    <property type="gene ID" value="KIW84_054373"/>
</dbReference>
<evidence type="ECO:0000256" key="8">
    <source>
        <dbReference type="ARBA" id="ARBA00023065"/>
    </source>
</evidence>
<dbReference type="PANTHER" id="PTHR32468:SF109">
    <property type="entry name" value="CATION_H(+) ANTIPORTER 24-RELATED"/>
    <property type="match status" value="1"/>
</dbReference>
<feature type="region of interest" description="Disordered" evidence="12">
    <location>
        <begin position="1"/>
        <end position="23"/>
    </location>
</feature>
<evidence type="ECO:0000259" key="15">
    <source>
        <dbReference type="Pfam" id="PF23259"/>
    </source>
</evidence>
<keyword evidence="5 13" id="KW-0812">Transmembrane</keyword>
<feature type="transmembrane region" description="Helical" evidence="13">
    <location>
        <begin position="234"/>
        <end position="255"/>
    </location>
</feature>
<feature type="transmembrane region" description="Helical" evidence="13">
    <location>
        <begin position="69"/>
        <end position="90"/>
    </location>
</feature>
<evidence type="ECO:0000256" key="11">
    <source>
        <dbReference type="ARBA" id="ARBA00054890"/>
    </source>
</evidence>
<dbReference type="Pfam" id="PF23259">
    <property type="entry name" value="CHX17_C"/>
    <property type="match status" value="1"/>
</dbReference>
<feature type="transmembrane region" description="Helical" evidence="13">
    <location>
        <begin position="360"/>
        <end position="381"/>
    </location>
</feature>
<keyword evidence="4" id="KW-0633">Potassium transport</keyword>
<dbReference type="GO" id="GO:1902600">
    <property type="term" value="P:proton transmembrane transport"/>
    <property type="evidence" value="ECO:0007669"/>
    <property type="project" value="InterPro"/>
</dbReference>
<evidence type="ECO:0000256" key="2">
    <source>
        <dbReference type="ARBA" id="ARBA00022448"/>
    </source>
</evidence>
<feature type="transmembrane region" description="Helical" evidence="13">
    <location>
        <begin position="388"/>
        <end position="407"/>
    </location>
</feature>
<evidence type="ECO:0000256" key="4">
    <source>
        <dbReference type="ARBA" id="ARBA00022538"/>
    </source>
</evidence>
<evidence type="ECO:0008006" key="18">
    <source>
        <dbReference type="Google" id="ProtNLM"/>
    </source>
</evidence>
<dbReference type="PANTHER" id="PTHR32468">
    <property type="entry name" value="CATION/H + ANTIPORTER"/>
    <property type="match status" value="1"/>
</dbReference>
<evidence type="ECO:0000256" key="13">
    <source>
        <dbReference type="SAM" id="Phobius"/>
    </source>
</evidence>
<keyword evidence="2" id="KW-0813">Transport</keyword>
<gene>
    <name evidence="16" type="ORF">KIW84_054373</name>
</gene>
<dbReference type="OrthoDB" id="1861329at2759"/>
<feature type="transmembrane region" description="Helical" evidence="13">
    <location>
        <begin position="267"/>
        <end position="285"/>
    </location>
</feature>
<evidence type="ECO:0000256" key="7">
    <source>
        <dbReference type="ARBA" id="ARBA00022989"/>
    </source>
</evidence>
<dbReference type="GO" id="GO:0006885">
    <property type="term" value="P:regulation of pH"/>
    <property type="evidence" value="ECO:0007669"/>
    <property type="project" value="TreeGrafter"/>
</dbReference>
<dbReference type="Pfam" id="PF00999">
    <property type="entry name" value="Na_H_Exchanger"/>
    <property type="match status" value="1"/>
</dbReference>
<keyword evidence="7 13" id="KW-1133">Transmembrane helix</keyword>
<keyword evidence="9 13" id="KW-0472">Membrane</keyword>
<comment type="subcellular location">
    <subcellularLocation>
        <location evidence="1">Membrane</location>
        <topology evidence="1">Multi-pass membrane protein</topology>
    </subcellularLocation>
</comment>
<keyword evidence="6" id="KW-0630">Potassium</keyword>
<reference evidence="16 17" key="1">
    <citation type="journal article" date="2022" name="Nat. Genet.">
        <title>Improved pea reference genome and pan-genome highlight genomic features and evolutionary characteristics.</title>
        <authorList>
            <person name="Yang T."/>
            <person name="Liu R."/>
            <person name="Luo Y."/>
            <person name="Hu S."/>
            <person name="Wang D."/>
            <person name="Wang C."/>
            <person name="Pandey M.K."/>
            <person name="Ge S."/>
            <person name="Xu Q."/>
            <person name="Li N."/>
            <person name="Li G."/>
            <person name="Huang Y."/>
            <person name="Saxena R.K."/>
            <person name="Ji Y."/>
            <person name="Li M."/>
            <person name="Yan X."/>
            <person name="He Y."/>
            <person name="Liu Y."/>
            <person name="Wang X."/>
            <person name="Xiang C."/>
            <person name="Varshney R.K."/>
            <person name="Ding H."/>
            <person name="Gao S."/>
            <person name="Zong X."/>
        </authorList>
    </citation>
    <scope>NUCLEOTIDE SEQUENCE [LARGE SCALE GENOMIC DNA]</scope>
    <source>
        <strain evidence="16 17">cv. Zhongwan 6</strain>
    </source>
</reference>
<evidence type="ECO:0000256" key="1">
    <source>
        <dbReference type="ARBA" id="ARBA00004141"/>
    </source>
</evidence>
<feature type="transmembrane region" description="Helical" evidence="13">
    <location>
        <begin position="306"/>
        <end position="329"/>
    </location>
</feature>
<dbReference type="GO" id="GO:0015297">
    <property type="term" value="F:antiporter activity"/>
    <property type="evidence" value="ECO:0007669"/>
    <property type="project" value="UniProtKB-KW"/>
</dbReference>
<evidence type="ECO:0000256" key="12">
    <source>
        <dbReference type="SAM" id="MobiDB-lite"/>
    </source>
</evidence>
<evidence type="ECO:0000256" key="5">
    <source>
        <dbReference type="ARBA" id="ARBA00022692"/>
    </source>
</evidence>
<evidence type="ECO:0000313" key="17">
    <source>
        <dbReference type="Proteomes" id="UP001058974"/>
    </source>
</evidence>
<dbReference type="InterPro" id="IPR057290">
    <property type="entry name" value="CHX17_C"/>
</dbReference>
<dbReference type="GO" id="GO:0012505">
    <property type="term" value="C:endomembrane system"/>
    <property type="evidence" value="ECO:0007669"/>
    <property type="project" value="TreeGrafter"/>
</dbReference>
<evidence type="ECO:0000256" key="10">
    <source>
        <dbReference type="ARBA" id="ARBA00038341"/>
    </source>
</evidence>
<evidence type="ECO:0000256" key="6">
    <source>
        <dbReference type="ARBA" id="ARBA00022958"/>
    </source>
</evidence>
<organism evidence="16 17">
    <name type="scientific">Pisum sativum</name>
    <name type="common">Garden pea</name>
    <name type="synonym">Lathyrus oleraceus</name>
    <dbReference type="NCBI Taxonomy" id="3888"/>
    <lineage>
        <taxon>Eukaryota</taxon>
        <taxon>Viridiplantae</taxon>
        <taxon>Streptophyta</taxon>
        <taxon>Embryophyta</taxon>
        <taxon>Tracheophyta</taxon>
        <taxon>Spermatophyta</taxon>
        <taxon>Magnoliopsida</taxon>
        <taxon>eudicotyledons</taxon>
        <taxon>Gunneridae</taxon>
        <taxon>Pentapetalae</taxon>
        <taxon>rosids</taxon>
        <taxon>fabids</taxon>
        <taxon>Fabales</taxon>
        <taxon>Fabaceae</taxon>
        <taxon>Papilionoideae</taxon>
        <taxon>50 kb inversion clade</taxon>
        <taxon>NPAAA clade</taxon>
        <taxon>Hologalegina</taxon>
        <taxon>IRL clade</taxon>
        <taxon>Fabeae</taxon>
        <taxon>Lathyrus</taxon>
    </lineage>
</organism>
<comment type="function">
    <text evidence="11">May operate as a cation/H(+) antiporter.</text>
</comment>
<dbReference type="GO" id="GO:0006813">
    <property type="term" value="P:potassium ion transport"/>
    <property type="evidence" value="ECO:0007669"/>
    <property type="project" value="UniProtKB-KW"/>
</dbReference>
<evidence type="ECO:0000256" key="9">
    <source>
        <dbReference type="ARBA" id="ARBA00023136"/>
    </source>
</evidence>
<dbReference type="InterPro" id="IPR006153">
    <property type="entry name" value="Cation/H_exchanger_TM"/>
</dbReference>
<feature type="transmembrane region" description="Helical" evidence="13">
    <location>
        <begin position="131"/>
        <end position="153"/>
    </location>
</feature>
<feature type="transmembrane region" description="Helical" evidence="13">
    <location>
        <begin position="419"/>
        <end position="440"/>
    </location>
</feature>
<feature type="transmembrane region" description="Helical" evidence="13">
    <location>
        <begin position="102"/>
        <end position="119"/>
    </location>
</feature>
<dbReference type="AlphaFoldDB" id="A0A9D5AEF4"/>
<dbReference type="FunFam" id="1.20.1530.20:FF:000022">
    <property type="entry name" value="Cation/H(+) antiporter 24"/>
    <property type="match status" value="1"/>
</dbReference>
<protein>
    <recommendedName>
        <fullName evidence="18">Cation/H+ exchanger domain-containing protein</fullName>
    </recommendedName>
</protein>
<dbReference type="EMBL" id="JAMSHJ010000005">
    <property type="protein sequence ID" value="KAI5408502.1"/>
    <property type="molecule type" value="Genomic_DNA"/>
</dbReference>
<feature type="domain" description="Cation/H(+) antiporter C-terminal" evidence="15">
    <location>
        <begin position="663"/>
        <end position="805"/>
    </location>
</feature>
<accession>A0A9D5AEF4</accession>
<dbReference type="Gramene" id="PSAT_LOCUS21742_t1">
    <property type="protein sequence ID" value="CAL5202603.1"/>
    <property type="gene ID" value="PSAT_LOCUS21742"/>
</dbReference>
<feature type="transmembrane region" description="Helical" evidence="13">
    <location>
        <begin position="199"/>
        <end position="222"/>
    </location>
</feature>
<dbReference type="Gramene" id="Psat5g154560.1">
    <property type="protein sequence ID" value="Psat5g154560.1.cds"/>
    <property type="gene ID" value="Psat5g154560"/>
</dbReference>
<dbReference type="InterPro" id="IPR038770">
    <property type="entry name" value="Na+/solute_symporter_sf"/>
</dbReference>
<sequence length="809" mass="90813">MTRKFLVNGLSQSPNNDWQQKHEHSIPSRILQEKMVKPTNHKSFSTYEILCQVQPNIHPSGIFYGDNPLGHAFSLLLFHLILVYTVTRIARFILKPLKQPNIVSQIIGGVIVGPSFLGRSKWYHRNIKPEAAQFLMSNLGVMGFMFFVFIYGVKMDPSLLRKSGKMHISIALISITIPTIVVFIIGLCFRKMMDKELGSVSSIGVLSGYLGITAFHVLYHILKELNLLNSDVGRFALATALISDTFGILSILIFEASKQGETKTENALWYLISIVVIFTVLLGCFRPVMIWINHKTPEGQQVDQSLVIALLLGVFVMAFITDMFGIAIVNGPLWLGLAIPDGPGLGATLVQKSETIMNEFLMPFSFILIGQHTDIFALASFDWKNLKPLFLMVLTGYLLKFFVTWVASMYWRMPFRDGLTFSLIMSLRGQIEYILFVHLMDKKILNVPEFTMLVIVTTALTATFTPLVAILYDPTRPYILNQRRNLQHNPPSEELRIILCILNTENTNGLIHLLDVTNPTSDNPIAVSSLRLFDLAGRATPLLIDHTKQEAPHIYKWTPTINALRSYQQIKQECMKIQFFTGVAPKQSMFQTICELSLEQEASLIILPFINRGFYYHGVRRTLNSQVLDNAPCSIAILVDKGLLESSLPTTGNSMRHSTHQFALLFLGGADAREALVYADRMVANEEVSLMVIRFLSHNNVGDNEMEKKLDDGIVTSFWVKNERNQRVAYKEVVVKNGEETIGAIQDMNDGGFDLLIVGRKQGINPNILTGLSEWSESDELGLIGDYVSSQDFNGSASVLVVQQQVLRG</sequence>
<evidence type="ECO:0000256" key="3">
    <source>
        <dbReference type="ARBA" id="ARBA00022449"/>
    </source>
</evidence>